<dbReference type="AlphaFoldDB" id="A0A831XM37"/>
<comment type="caution">
    <text evidence="1">The sequence shown here is derived from an EMBL/GenBank/DDBJ whole genome shotgun (WGS) entry which is preliminary data.</text>
</comment>
<reference evidence="1" key="1">
    <citation type="journal article" date="2020" name="mSystems">
        <title>Genome- and Community-Level Interaction Insights into Carbon Utilization and Element Cycling Functions of Hydrothermarchaeota in Hydrothermal Sediment.</title>
        <authorList>
            <person name="Zhou Z."/>
            <person name="Liu Y."/>
            <person name="Xu W."/>
            <person name="Pan J."/>
            <person name="Luo Z.H."/>
            <person name="Li M."/>
        </authorList>
    </citation>
    <scope>NUCLEOTIDE SEQUENCE [LARGE SCALE GENOMIC DNA]</scope>
    <source>
        <strain evidence="1">SpSt-349</strain>
    </source>
</reference>
<name>A0A831XM37_GEOME</name>
<sequence length="92" mass="10531">MKKAKGKPWPEAPIVEPTSLFSRIFSESYTLAKKRVPTSLIARIPRNVNFTDTDLGRLYIQVVHQRNLSPLKLRLLTRLCNENPCKWPLSAA</sequence>
<accession>A0A831XM37</accession>
<evidence type="ECO:0000313" key="1">
    <source>
        <dbReference type="EMBL" id="HEN42433.1"/>
    </source>
</evidence>
<organism evidence="1">
    <name type="scientific">Geobacter metallireducens</name>
    <dbReference type="NCBI Taxonomy" id="28232"/>
    <lineage>
        <taxon>Bacteria</taxon>
        <taxon>Pseudomonadati</taxon>
        <taxon>Thermodesulfobacteriota</taxon>
        <taxon>Desulfuromonadia</taxon>
        <taxon>Geobacterales</taxon>
        <taxon>Geobacteraceae</taxon>
        <taxon>Geobacter</taxon>
    </lineage>
</organism>
<protein>
    <submittedName>
        <fullName evidence="1">Uncharacterized protein</fullName>
    </submittedName>
</protein>
<proteinExistence type="predicted"/>
<gene>
    <name evidence="1" type="ORF">ENQ87_08655</name>
</gene>
<dbReference type="EMBL" id="DSOV01000039">
    <property type="protein sequence ID" value="HEN42433.1"/>
    <property type="molecule type" value="Genomic_DNA"/>
</dbReference>